<reference evidence="3 4" key="1">
    <citation type="submission" date="2009-10" db="EMBL/GenBank/DDBJ databases">
        <authorList>
            <person name="Qin X."/>
            <person name="Bachman B."/>
            <person name="Battles P."/>
            <person name="Bell A."/>
            <person name="Bess C."/>
            <person name="Bickham C."/>
            <person name="Chaboub L."/>
            <person name="Chen D."/>
            <person name="Coyle M."/>
            <person name="Deiros D.R."/>
            <person name="Dinh H."/>
            <person name="Forbes L."/>
            <person name="Fowler G."/>
            <person name="Francisco L."/>
            <person name="Fu Q."/>
            <person name="Gubbala S."/>
            <person name="Hale W."/>
            <person name="Han Y."/>
            <person name="Hemphill L."/>
            <person name="Highlander S.K."/>
            <person name="Hirani K."/>
            <person name="Hogues M."/>
            <person name="Jackson L."/>
            <person name="Jakkamsetti A."/>
            <person name="Javaid M."/>
            <person name="Jiang H."/>
            <person name="Korchina V."/>
            <person name="Kovar C."/>
            <person name="Lara F."/>
            <person name="Lee S."/>
            <person name="Mata R."/>
            <person name="Mathew T."/>
            <person name="Moen C."/>
            <person name="Morales K."/>
            <person name="Munidasa M."/>
            <person name="Nazareth L."/>
            <person name="Ngo R."/>
            <person name="Nguyen L."/>
            <person name="Okwuonu G."/>
            <person name="Ongeri F."/>
            <person name="Patil S."/>
            <person name="Petrosino J."/>
            <person name="Pham C."/>
            <person name="Pham P."/>
            <person name="Pu L.-L."/>
            <person name="Puazo M."/>
            <person name="Raj R."/>
            <person name="Reid J."/>
            <person name="Rouhana J."/>
            <person name="Saada N."/>
            <person name="Shang Y."/>
            <person name="Simmons D."/>
            <person name="Thornton R."/>
            <person name="Warren J."/>
            <person name="Weissenberger G."/>
            <person name="Zhang J."/>
            <person name="Zhang L."/>
            <person name="Zhou C."/>
            <person name="Zhu D."/>
            <person name="Muzny D."/>
            <person name="Worley K."/>
            <person name="Gibbs R."/>
        </authorList>
    </citation>
    <scope>NUCLEOTIDE SEQUENCE [LARGE SCALE GENOMIC DNA]</scope>
    <source>
        <strain evidence="3 4">DSM 17361</strain>
    </source>
</reference>
<dbReference type="AlphaFoldDB" id="D1PV27"/>
<dbReference type="HOGENOM" id="CLU_065523_0_0_10"/>
<feature type="region of interest" description="Disordered" evidence="1">
    <location>
        <begin position="264"/>
        <end position="305"/>
    </location>
</feature>
<dbReference type="PROSITE" id="PS51257">
    <property type="entry name" value="PROKAR_LIPOPROTEIN"/>
    <property type="match status" value="1"/>
</dbReference>
<dbReference type="Pfam" id="PF14129">
    <property type="entry name" value="DUF4296"/>
    <property type="match status" value="1"/>
</dbReference>
<proteinExistence type="predicted"/>
<comment type="caution">
    <text evidence="3">The sequence shown here is derived from an EMBL/GenBank/DDBJ whole genome shotgun (WGS) entry which is preliminary data.</text>
</comment>
<dbReference type="Proteomes" id="UP000003160">
    <property type="component" value="Unassembled WGS sequence"/>
</dbReference>
<dbReference type="RefSeq" id="WP_007172926.1">
    <property type="nucleotide sequence ID" value="NZ_GG704780.1"/>
</dbReference>
<accession>D1PV27</accession>
<name>D1PV27_9BACT</name>
<protein>
    <recommendedName>
        <fullName evidence="2">DUF4296 domain-containing protein</fullName>
    </recommendedName>
</protein>
<evidence type="ECO:0000256" key="1">
    <source>
        <dbReference type="SAM" id="MobiDB-lite"/>
    </source>
</evidence>
<sequence length="305" mass="34792">MKHRSITLFIGIAVGLFVFLAGCRPTVPSDIIQEKDMEDILYDYHLSEAMARQNYDQYESNVLTYRTAVFKKHGITQAQFDTSMVYYMRHTERLHAIYKRIAERMEDKARSYGSSEGMLAGLARFSASGDTADIWKGDRTIALVPNRPYNLYSFSYTPDSTFHKGDSFILTLHSDFIFQDGARDGIAMLALVFKNDSVASHVAHLSSSTSYNLTLEDTNRLGVKQVKGFFMLNKSNFNDASSSTLHLMALSNIHLLRCRMPKNKPEKLKEGDRIPHDSLRKDPQRMRVSKQQELQNTRGENIPVE</sequence>
<dbReference type="OrthoDB" id="678784at2"/>
<keyword evidence="4" id="KW-1185">Reference proteome</keyword>
<evidence type="ECO:0000313" key="3">
    <source>
        <dbReference type="EMBL" id="EFA44747.1"/>
    </source>
</evidence>
<feature type="compositionally biased region" description="Polar residues" evidence="1">
    <location>
        <begin position="289"/>
        <end position="299"/>
    </location>
</feature>
<dbReference type="EMBL" id="ACKS01000034">
    <property type="protein sequence ID" value="EFA44747.1"/>
    <property type="molecule type" value="Genomic_DNA"/>
</dbReference>
<gene>
    <name evidence="3" type="ORF">HMPREF0645_0812</name>
</gene>
<feature type="compositionally biased region" description="Basic and acidic residues" evidence="1">
    <location>
        <begin position="264"/>
        <end position="285"/>
    </location>
</feature>
<dbReference type="eggNOG" id="ENOG5033DU3">
    <property type="taxonomic scope" value="Bacteria"/>
</dbReference>
<feature type="domain" description="DUF4296" evidence="2">
    <location>
        <begin position="28"/>
        <end position="109"/>
    </location>
</feature>
<evidence type="ECO:0000259" key="2">
    <source>
        <dbReference type="Pfam" id="PF14129"/>
    </source>
</evidence>
<dbReference type="InterPro" id="IPR025381">
    <property type="entry name" value="DUF4296"/>
</dbReference>
<organism evidence="3 4">
    <name type="scientific">Hallella bergensis DSM 17361</name>
    <dbReference type="NCBI Taxonomy" id="585502"/>
    <lineage>
        <taxon>Bacteria</taxon>
        <taxon>Pseudomonadati</taxon>
        <taxon>Bacteroidota</taxon>
        <taxon>Bacteroidia</taxon>
        <taxon>Bacteroidales</taxon>
        <taxon>Prevotellaceae</taxon>
        <taxon>Hallella</taxon>
    </lineage>
</organism>
<evidence type="ECO:0000313" key="4">
    <source>
        <dbReference type="Proteomes" id="UP000003160"/>
    </source>
</evidence>